<reference evidence="1" key="1">
    <citation type="journal article" date="2015" name="Nature">
        <title>Complex archaea that bridge the gap between prokaryotes and eukaryotes.</title>
        <authorList>
            <person name="Spang A."/>
            <person name="Saw J.H."/>
            <person name="Jorgensen S.L."/>
            <person name="Zaremba-Niedzwiedzka K."/>
            <person name="Martijn J."/>
            <person name="Lind A.E."/>
            <person name="van Eijk R."/>
            <person name="Schleper C."/>
            <person name="Guy L."/>
            <person name="Ettema T.J."/>
        </authorList>
    </citation>
    <scope>NUCLEOTIDE SEQUENCE</scope>
</reference>
<protein>
    <submittedName>
        <fullName evidence="1">Uncharacterized protein</fullName>
    </submittedName>
</protein>
<accession>A0A0F9BFV8</accession>
<comment type="caution">
    <text evidence="1">The sequence shown here is derived from an EMBL/GenBank/DDBJ whole genome shotgun (WGS) entry which is preliminary data.</text>
</comment>
<dbReference type="AlphaFoldDB" id="A0A0F9BFV8"/>
<proteinExistence type="predicted"/>
<feature type="non-terminal residue" evidence="1">
    <location>
        <position position="1"/>
    </location>
</feature>
<gene>
    <name evidence="1" type="ORF">LCGC14_2452020</name>
</gene>
<sequence>YDDVYGAAAVGYLKPSTAGRDLDVSAGGEAGIDWANVGSPTTAVDLSATDIQLCDTTTTNTDMLTAAAVNAEVDTALNTAIPGGPTANSVNQRVLAIDDLTQASGGGDLAAILTDTNELQGDTHTAAEVWTSGTRTLSANPTLNDPTAAANADAVWDEARTGHTTQGTYGETMDTVVSGNAEAGTLSTTQMTTDLTEATDEHYNGRTIIWTSGVLIDQASNITAYLALTGRLTYTAVTEAPSAGDDFIIV</sequence>
<dbReference type="EMBL" id="LAZR01037964">
    <property type="protein sequence ID" value="KKL20779.1"/>
    <property type="molecule type" value="Genomic_DNA"/>
</dbReference>
<organism evidence="1">
    <name type="scientific">marine sediment metagenome</name>
    <dbReference type="NCBI Taxonomy" id="412755"/>
    <lineage>
        <taxon>unclassified sequences</taxon>
        <taxon>metagenomes</taxon>
        <taxon>ecological metagenomes</taxon>
    </lineage>
</organism>
<name>A0A0F9BFV8_9ZZZZ</name>
<evidence type="ECO:0000313" key="1">
    <source>
        <dbReference type="EMBL" id="KKL20779.1"/>
    </source>
</evidence>